<evidence type="ECO:0000313" key="12">
    <source>
        <dbReference type="Proteomes" id="UP000266643"/>
    </source>
</evidence>
<dbReference type="EMBL" id="QUTF01007251">
    <property type="protein sequence ID" value="RHZ39814.1"/>
    <property type="molecule type" value="Genomic_DNA"/>
</dbReference>
<dbReference type="Proteomes" id="UP000265427">
    <property type="component" value="Unassembled WGS sequence"/>
</dbReference>
<dbReference type="EMBL" id="QUTE01013055">
    <property type="protein sequence ID" value="RHZ05479.1"/>
    <property type="molecule type" value="Genomic_DNA"/>
</dbReference>
<evidence type="ECO:0000313" key="13">
    <source>
        <dbReference type="Proteomes" id="UP000283543"/>
    </source>
</evidence>
<sequence>MEAHAYCKKPKVAIKSPSRAPTPYETHILDSILNGSPALDQPPKFLKEILTPNEMALFSDQMRLQYGFLQIPLKIAMKLSNEMPSPYLARLFFPLNPQQNAVEMQACDTFRQDLLACYVHPHGRKLIIQFNSKSKAAHLCDRAIPFLSKPAVLRHYAHPDDPHAFAPTEDAQRNMTYSFRLLQVPMYIPAIAIWKMLTSSALNVLKMQEAASLT</sequence>
<dbReference type="EMBL" id="QUTB01002726">
    <property type="protein sequence ID" value="RHY71467.1"/>
    <property type="molecule type" value="Genomic_DNA"/>
</dbReference>
<evidence type="ECO:0000313" key="8">
    <source>
        <dbReference type="Proteomes" id="UP000265427"/>
    </source>
</evidence>
<dbReference type="Proteomes" id="UP000286510">
    <property type="component" value="Unassembled WGS sequence"/>
</dbReference>
<evidence type="ECO:0000313" key="10">
    <source>
        <dbReference type="Proteomes" id="UP000266196"/>
    </source>
</evidence>
<evidence type="ECO:0000313" key="2">
    <source>
        <dbReference type="EMBL" id="RHY19138.1"/>
    </source>
</evidence>
<evidence type="ECO:0000313" key="5">
    <source>
        <dbReference type="EMBL" id="RHY71574.1"/>
    </source>
</evidence>
<evidence type="ECO:0000313" key="11">
    <source>
        <dbReference type="Proteomes" id="UP000266239"/>
    </source>
</evidence>
<dbReference type="EMBL" id="QUTD01004287">
    <property type="protein sequence ID" value="RHY68855.1"/>
    <property type="molecule type" value="Genomic_DNA"/>
</dbReference>
<evidence type="ECO:0000313" key="9">
    <source>
        <dbReference type="Proteomes" id="UP000265716"/>
    </source>
</evidence>
<evidence type="ECO:0000313" key="4">
    <source>
        <dbReference type="EMBL" id="RHY71467.1"/>
    </source>
</evidence>
<proteinExistence type="predicted"/>
<dbReference type="AlphaFoldDB" id="A0A397E153"/>
<protein>
    <submittedName>
        <fullName evidence="5">Uncharacterized protein</fullName>
    </submittedName>
</protein>
<dbReference type="EMBL" id="QUTA01004597">
    <property type="protein sequence ID" value="RHY19138.1"/>
    <property type="molecule type" value="Genomic_DNA"/>
</dbReference>
<dbReference type="EMBL" id="QUTC01003103">
    <property type="protein sequence ID" value="RHY71574.1"/>
    <property type="molecule type" value="Genomic_DNA"/>
</dbReference>
<evidence type="ECO:0000313" key="6">
    <source>
        <dbReference type="EMBL" id="RHZ05479.1"/>
    </source>
</evidence>
<comment type="caution">
    <text evidence="5">The sequence shown here is derived from an EMBL/GenBank/DDBJ whole genome shotgun (WGS) entry which is preliminary data.</text>
</comment>
<dbReference type="Proteomes" id="UP000265716">
    <property type="component" value="Unassembled WGS sequence"/>
</dbReference>
<name>A0A397E153_APHAT</name>
<dbReference type="EMBL" id="QUSZ01007705">
    <property type="protein sequence ID" value="RHY01780.1"/>
    <property type="molecule type" value="Genomic_DNA"/>
</dbReference>
<evidence type="ECO:0000313" key="14">
    <source>
        <dbReference type="Proteomes" id="UP000286510"/>
    </source>
</evidence>
<dbReference type="Proteomes" id="UP000266196">
    <property type="component" value="Unassembled WGS sequence"/>
</dbReference>
<evidence type="ECO:0000313" key="7">
    <source>
        <dbReference type="EMBL" id="RHZ39814.1"/>
    </source>
</evidence>
<dbReference type="VEuPathDB" id="FungiDB:H257_14840"/>
<dbReference type="Proteomes" id="UP000283543">
    <property type="component" value="Unassembled WGS sequence"/>
</dbReference>
<dbReference type="Proteomes" id="UP000266239">
    <property type="component" value="Unassembled WGS sequence"/>
</dbReference>
<gene>
    <name evidence="2" type="ORF">DYB25_007057</name>
    <name evidence="7" type="ORF">DYB26_005769</name>
    <name evidence="3" type="ORF">DYB30_009015</name>
    <name evidence="6" type="ORF">DYB31_008105</name>
    <name evidence="4" type="ORF">DYB34_009447</name>
    <name evidence="1" type="ORF">DYB36_005210</name>
    <name evidence="5" type="ORF">DYB38_005996</name>
</gene>
<evidence type="ECO:0000313" key="1">
    <source>
        <dbReference type="EMBL" id="RHY01780.1"/>
    </source>
</evidence>
<reference evidence="8 9" key="1">
    <citation type="submission" date="2018-08" db="EMBL/GenBank/DDBJ databases">
        <title>Aphanomyces genome sequencing and annotation.</title>
        <authorList>
            <person name="Minardi D."/>
            <person name="Oidtmann B."/>
            <person name="Van Der Giezen M."/>
            <person name="Studholme D.J."/>
        </authorList>
    </citation>
    <scope>NUCLEOTIDE SEQUENCE [LARGE SCALE GENOMIC DNA]</scope>
    <source>
        <strain evidence="6 10">197901</strain>
        <strain evidence="3 12">D2</strain>
        <strain evidence="7 14">FDL457</strain>
        <strain evidence="1 8">Kv</strain>
        <strain evidence="5 9">SA</strain>
        <strain evidence="4 13">Si</strain>
        <strain evidence="2 11">Yx</strain>
    </source>
</reference>
<organism evidence="5 9">
    <name type="scientific">Aphanomyces astaci</name>
    <name type="common">Crayfish plague agent</name>
    <dbReference type="NCBI Taxonomy" id="112090"/>
    <lineage>
        <taxon>Eukaryota</taxon>
        <taxon>Sar</taxon>
        <taxon>Stramenopiles</taxon>
        <taxon>Oomycota</taxon>
        <taxon>Saprolegniomycetes</taxon>
        <taxon>Saprolegniales</taxon>
        <taxon>Verrucalvaceae</taxon>
        <taxon>Aphanomyces</taxon>
    </lineage>
</organism>
<evidence type="ECO:0000313" key="3">
    <source>
        <dbReference type="EMBL" id="RHY68855.1"/>
    </source>
</evidence>
<accession>A0A397E153</accession>
<dbReference type="Proteomes" id="UP000266643">
    <property type="component" value="Unassembled WGS sequence"/>
</dbReference>